<protein>
    <recommendedName>
        <fullName evidence="2">DUF4240 domain-containing protein</fullName>
    </recommendedName>
</protein>
<dbReference type="EMBL" id="CP012029">
    <property type="protein sequence ID" value="ALO27822.1"/>
    <property type="molecule type" value="Genomic_DNA"/>
</dbReference>
<dbReference type="RefSeq" id="WP_002727492.1">
    <property type="nucleotide sequence ID" value="NZ_CP012029.1"/>
</dbReference>
<dbReference type="GeneID" id="61175149"/>
<evidence type="ECO:0000259" key="2">
    <source>
        <dbReference type="Pfam" id="PF14024"/>
    </source>
</evidence>
<feature type="region of interest" description="Disordered" evidence="1">
    <location>
        <begin position="124"/>
        <end position="146"/>
    </location>
</feature>
<name>A0A0E3BAX0_LEPBO</name>
<feature type="domain" description="DUF4240" evidence="2">
    <location>
        <begin position="1"/>
        <end position="117"/>
    </location>
</feature>
<dbReference type="PATRIC" id="fig|280505.15.peg.3551"/>
<dbReference type="InterPro" id="IPR025334">
    <property type="entry name" value="DUF4240"/>
</dbReference>
<organism evidence="3">
    <name type="scientific">Leptospira borgpetersenii serovar Ballum</name>
    <dbReference type="NCBI Taxonomy" id="280505"/>
    <lineage>
        <taxon>Bacteria</taxon>
        <taxon>Pseudomonadati</taxon>
        <taxon>Spirochaetota</taxon>
        <taxon>Spirochaetia</taxon>
        <taxon>Leptospirales</taxon>
        <taxon>Leptospiraceae</taxon>
        <taxon>Leptospira</taxon>
    </lineage>
</organism>
<evidence type="ECO:0000256" key="1">
    <source>
        <dbReference type="SAM" id="MobiDB-lite"/>
    </source>
</evidence>
<feature type="compositionally biased region" description="Acidic residues" evidence="1">
    <location>
        <begin position="136"/>
        <end position="145"/>
    </location>
</feature>
<dbReference type="AlphaFoldDB" id="A0A0E3BAX0"/>
<evidence type="ECO:0000313" key="4">
    <source>
        <dbReference type="Proteomes" id="UP000058857"/>
    </source>
</evidence>
<reference evidence="3 4" key="1">
    <citation type="journal article" date="2015" name="PLoS Negl. Trop. Dis.">
        <title>Distribution of Plasmids in Distinct Leptospira Pathogenic Species.</title>
        <authorList>
            <person name="Wang Y."/>
            <person name="Zhuang X."/>
            <person name="Zhong Y."/>
            <person name="Zhang C."/>
            <person name="Zhang Y."/>
            <person name="Zeng L."/>
            <person name="Zhu Y."/>
            <person name="He P."/>
            <person name="Dong K."/>
            <person name="Pal U."/>
            <person name="Guo X."/>
            <person name="Qin J."/>
        </authorList>
    </citation>
    <scope>NUCLEOTIDE SEQUENCE [LARGE SCALE GENOMIC DNA]</scope>
    <source>
        <strain evidence="3 4">56604</strain>
    </source>
</reference>
<accession>A0A0E3BAX0</accession>
<sequence length="161" mass="18675">MNLEKFWSIIEQIKASDKPEEEIKEILKELQPDEIASYQVHFDTLHKTAYTWALWGAAYIIEGGCSDDGFIDFRYGLIAKGKSVYETALKDPDSLSALPNAWLSNELFGYSALDIYEEKTSKDMPRKDFEAPDSPVGEEWDFNDESENRKKLPKLMEMYWK</sequence>
<dbReference type="Proteomes" id="UP000058857">
    <property type="component" value="Chromosome 1"/>
</dbReference>
<evidence type="ECO:0000313" key="3">
    <source>
        <dbReference type="EMBL" id="ALO27822.1"/>
    </source>
</evidence>
<gene>
    <name evidence="3" type="ORF">LBBP_03643</name>
</gene>
<dbReference type="Pfam" id="PF14024">
    <property type="entry name" value="DUF4240"/>
    <property type="match status" value="1"/>
</dbReference>
<proteinExistence type="predicted"/>